<dbReference type="Pfam" id="PF22691">
    <property type="entry name" value="Thiolase_C_1"/>
    <property type="match status" value="1"/>
</dbReference>
<comment type="caution">
    <text evidence="3">The sequence shown here is derived from an EMBL/GenBank/DDBJ whole genome shotgun (WGS) entry which is preliminary data.</text>
</comment>
<dbReference type="RefSeq" id="WP_343969061.1">
    <property type="nucleotide sequence ID" value="NZ_BAAAGK010000069.1"/>
</dbReference>
<accession>A0ABW2SYW3</accession>
<dbReference type="PANTHER" id="PTHR42870">
    <property type="entry name" value="ACETYL-COA C-ACETYLTRANSFERASE"/>
    <property type="match status" value="1"/>
</dbReference>
<gene>
    <name evidence="3" type="ORF">ACFQVD_14195</name>
</gene>
<sequence length="411" mass="43128">MTVHVLGGHQTDFARNWTKEGLGVYDLLRESALGALADTGIDPAEVEVAHVGNLAAELFCGQAQLGGMVAAIDPAWAMLPTSRHEAACASGSVAALAAMADIEAGRYDLALVTGVELMRGVGAQEAAQHLGSAAWVGREAVGAAFPWPSLFAELADVVAERDGLDDERLGANLARIAEINHGNGLRNPLAQTRGWSFPDGCFGPDDVLNPPVEGRLRKYDCGRITDGAASVLLASPRYAKEYARRHGRSADDLPKITGWGHRSAPMLLADKLALAEGRPYLFPHLRQAALDAYRRAGVAGPDDLDVIETHDCFTITEYAALDHLGLTPPGQAHRAIEEGVIERDGPLPVNPSGGLIGLGHPVGATGARMLLDAAHQVTGEAGECQVEGARTALTLNIGGSCTTVAIFVVSR</sequence>
<organism evidence="3 4">
    <name type="scientific">Streptosporangium amethystogenes subsp. fukuiense</name>
    <dbReference type="NCBI Taxonomy" id="698418"/>
    <lineage>
        <taxon>Bacteria</taxon>
        <taxon>Bacillati</taxon>
        <taxon>Actinomycetota</taxon>
        <taxon>Actinomycetes</taxon>
        <taxon>Streptosporangiales</taxon>
        <taxon>Streptosporangiaceae</taxon>
        <taxon>Streptosporangium</taxon>
    </lineage>
</organism>
<dbReference type="InterPro" id="IPR016039">
    <property type="entry name" value="Thiolase-like"/>
</dbReference>
<dbReference type="InterPro" id="IPR055140">
    <property type="entry name" value="Thiolase_C_2"/>
</dbReference>
<dbReference type="CDD" id="cd00829">
    <property type="entry name" value="SCP-x_thiolase"/>
    <property type="match status" value="1"/>
</dbReference>
<evidence type="ECO:0000259" key="1">
    <source>
        <dbReference type="Pfam" id="PF00108"/>
    </source>
</evidence>
<evidence type="ECO:0000259" key="2">
    <source>
        <dbReference type="Pfam" id="PF22691"/>
    </source>
</evidence>
<dbReference type="PIRSF" id="PIRSF000429">
    <property type="entry name" value="Ac-CoA_Ac_transf"/>
    <property type="match status" value="1"/>
</dbReference>
<dbReference type="EMBL" id="JBHTEE010000001">
    <property type="protein sequence ID" value="MFC7601249.1"/>
    <property type="molecule type" value="Genomic_DNA"/>
</dbReference>
<dbReference type="Gene3D" id="3.40.47.10">
    <property type="match status" value="1"/>
</dbReference>
<protein>
    <submittedName>
        <fullName evidence="3">Acetyl-CoA acetyltransferase</fullName>
    </submittedName>
</protein>
<dbReference type="SUPFAM" id="SSF53901">
    <property type="entry name" value="Thiolase-like"/>
    <property type="match status" value="1"/>
</dbReference>
<keyword evidence="4" id="KW-1185">Reference proteome</keyword>
<dbReference type="NCBIfam" id="NF004936">
    <property type="entry name" value="PRK06289.1"/>
    <property type="match status" value="1"/>
</dbReference>
<reference evidence="4" key="1">
    <citation type="journal article" date="2019" name="Int. J. Syst. Evol. Microbiol.">
        <title>The Global Catalogue of Microorganisms (GCM) 10K type strain sequencing project: providing services to taxonomists for standard genome sequencing and annotation.</title>
        <authorList>
            <consortium name="The Broad Institute Genomics Platform"/>
            <consortium name="The Broad Institute Genome Sequencing Center for Infectious Disease"/>
            <person name="Wu L."/>
            <person name="Ma J."/>
        </authorList>
    </citation>
    <scope>NUCLEOTIDE SEQUENCE [LARGE SCALE GENOMIC DNA]</scope>
    <source>
        <strain evidence="4">JCM 10083</strain>
    </source>
</reference>
<dbReference type="Pfam" id="PF00108">
    <property type="entry name" value="Thiolase_N"/>
    <property type="match status" value="1"/>
</dbReference>
<feature type="domain" description="Thiolase N-terminal" evidence="1">
    <location>
        <begin position="5"/>
        <end position="126"/>
    </location>
</feature>
<evidence type="ECO:0000313" key="4">
    <source>
        <dbReference type="Proteomes" id="UP001596514"/>
    </source>
</evidence>
<dbReference type="InterPro" id="IPR020616">
    <property type="entry name" value="Thiolase_N"/>
</dbReference>
<feature type="domain" description="Thiolase C-terminal" evidence="2">
    <location>
        <begin position="276"/>
        <end position="410"/>
    </location>
</feature>
<evidence type="ECO:0000313" key="3">
    <source>
        <dbReference type="EMBL" id="MFC7601249.1"/>
    </source>
</evidence>
<dbReference type="PANTHER" id="PTHR42870:SF1">
    <property type="entry name" value="NON-SPECIFIC LIPID-TRANSFER PROTEIN-LIKE 2"/>
    <property type="match status" value="1"/>
</dbReference>
<proteinExistence type="predicted"/>
<dbReference type="InterPro" id="IPR002155">
    <property type="entry name" value="Thiolase"/>
</dbReference>
<dbReference type="Proteomes" id="UP001596514">
    <property type="component" value="Unassembled WGS sequence"/>
</dbReference>
<name>A0ABW2SYW3_9ACTN</name>